<reference evidence="9" key="1">
    <citation type="submission" date="2024-01" db="EMBL/GenBank/DDBJ databases">
        <title>The genome sequence of Micromonospora mangrovi CCTCC AA 2012012.</title>
        <authorList>
            <person name="Gao J."/>
        </authorList>
    </citation>
    <scope>NUCLEOTIDE SEQUENCE</scope>
    <source>
        <strain evidence="9">CCTCC AA 2012012</strain>
    </source>
</reference>
<evidence type="ECO:0000313" key="9">
    <source>
        <dbReference type="EMBL" id="XBP95418.1"/>
    </source>
</evidence>
<evidence type="ECO:0000256" key="3">
    <source>
        <dbReference type="ARBA" id="ARBA00022475"/>
    </source>
</evidence>
<dbReference type="Pfam" id="PF07690">
    <property type="entry name" value="MFS_1"/>
    <property type="match status" value="1"/>
</dbReference>
<dbReference type="InterPro" id="IPR020846">
    <property type="entry name" value="MFS_dom"/>
</dbReference>
<evidence type="ECO:0000256" key="4">
    <source>
        <dbReference type="ARBA" id="ARBA00022692"/>
    </source>
</evidence>
<feature type="transmembrane region" description="Helical" evidence="7">
    <location>
        <begin position="394"/>
        <end position="418"/>
    </location>
</feature>
<dbReference type="InterPro" id="IPR036259">
    <property type="entry name" value="MFS_trans_sf"/>
</dbReference>
<sequence length="494" mass="49830">MNTRARVIGLVLALGGLMVTVDATVTLVAVPAIASDLNSTLPAVQWVTSGYLLGVVAVTPLAGWAANRYGARRVYLTALAIFTVSSALAGLAWGTGPLTAFRVLQGLGGGLLNPVAQAIGLRSVPREARGRLMSLLGLPVVIGPVLGPPLAGWLVDTASWRWVFLLNVPIGAAAVLLCARRLPHQPADPTSASRIDWTGLAQVSGGAVLLVLGCTLVGETGALTGQVAATLGAGLLMLVAFVVRALRAGAPLVDLRLLRHRPLAAGLGVLAFFGAAYFGAMSILPIYVQGVRGDPAALAGTITVPMALAVGSTLQIATRLVDRMPPRRIVVIGVTLGLAGTVALLVTTTSSASYLLIAASAVVLGVGSGATLMPTMTVAVRDLEHGDTPRGTTLLALVQQLAGAVGVAVVAATLTVLVSARVPELASTDGSGLAAMLALDPTARAALNTRLSGAVGGSYAVAAALMALSALAAVIGLRHAKKADDPADASRQPI</sequence>
<dbReference type="GO" id="GO:0022857">
    <property type="term" value="F:transmembrane transporter activity"/>
    <property type="evidence" value="ECO:0007669"/>
    <property type="project" value="InterPro"/>
</dbReference>
<keyword evidence="6 7" id="KW-0472">Membrane</keyword>
<evidence type="ECO:0000256" key="2">
    <source>
        <dbReference type="ARBA" id="ARBA00022448"/>
    </source>
</evidence>
<dbReference type="NCBIfam" id="TIGR00711">
    <property type="entry name" value="efflux_EmrB"/>
    <property type="match status" value="1"/>
</dbReference>
<feature type="transmembrane region" description="Helical" evidence="7">
    <location>
        <begin position="329"/>
        <end position="346"/>
    </location>
</feature>
<proteinExistence type="predicted"/>
<keyword evidence="5 7" id="KW-1133">Transmembrane helix</keyword>
<dbReference type="Gene3D" id="1.20.1720.10">
    <property type="entry name" value="Multidrug resistance protein D"/>
    <property type="match status" value="1"/>
</dbReference>
<evidence type="ECO:0000256" key="7">
    <source>
        <dbReference type="SAM" id="Phobius"/>
    </source>
</evidence>
<gene>
    <name evidence="10" type="ORF">ABUL08_08555</name>
    <name evidence="9" type="ORF">VK199_08510</name>
</gene>
<feature type="transmembrane region" description="Helical" evidence="7">
    <location>
        <begin position="263"/>
        <end position="284"/>
    </location>
</feature>
<evidence type="ECO:0000256" key="6">
    <source>
        <dbReference type="ARBA" id="ARBA00023136"/>
    </source>
</evidence>
<feature type="transmembrane region" description="Helical" evidence="7">
    <location>
        <begin position="7"/>
        <end position="34"/>
    </location>
</feature>
<dbReference type="InterPro" id="IPR004638">
    <property type="entry name" value="EmrB-like"/>
</dbReference>
<feature type="transmembrane region" description="Helical" evidence="7">
    <location>
        <begin position="457"/>
        <end position="477"/>
    </location>
</feature>
<dbReference type="PROSITE" id="PS50850">
    <property type="entry name" value="MFS"/>
    <property type="match status" value="1"/>
</dbReference>
<feature type="transmembrane region" description="Helical" evidence="7">
    <location>
        <begin position="132"/>
        <end position="154"/>
    </location>
</feature>
<feature type="transmembrane region" description="Helical" evidence="7">
    <location>
        <begin position="46"/>
        <end position="67"/>
    </location>
</feature>
<dbReference type="RefSeq" id="WP_350936213.1">
    <property type="nucleotide sequence ID" value="NZ_CP157762.1"/>
</dbReference>
<protein>
    <submittedName>
        <fullName evidence="10">DHA2 family efflux MFS transporter permease subunit</fullName>
    </submittedName>
</protein>
<dbReference type="InterPro" id="IPR011701">
    <property type="entry name" value="MFS"/>
</dbReference>
<feature type="transmembrane region" description="Helical" evidence="7">
    <location>
        <begin position="74"/>
        <end position="94"/>
    </location>
</feature>
<dbReference type="EMBL" id="CP157762">
    <property type="protein sequence ID" value="XBP95418.1"/>
    <property type="molecule type" value="Genomic_DNA"/>
</dbReference>
<reference evidence="10" key="2">
    <citation type="submission" date="2024-06" db="EMBL/GenBank/DDBJ databases">
        <title>Micromonospora mangrovi CCTCC AA 2012012 genome sequences.</title>
        <authorList>
            <person name="Gao J."/>
        </authorList>
    </citation>
    <scope>NUCLEOTIDE SEQUENCE</scope>
    <source>
        <strain evidence="10">CCTCC AA 2012012</strain>
    </source>
</reference>
<comment type="subcellular location">
    <subcellularLocation>
        <location evidence="1">Cell membrane</location>
        <topology evidence="1">Multi-pass membrane protein</topology>
    </subcellularLocation>
</comment>
<dbReference type="EMBL" id="CP159342">
    <property type="protein sequence ID" value="XCH76121.1"/>
    <property type="molecule type" value="Genomic_DNA"/>
</dbReference>
<keyword evidence="2" id="KW-0813">Transport</keyword>
<evidence type="ECO:0000256" key="1">
    <source>
        <dbReference type="ARBA" id="ARBA00004651"/>
    </source>
</evidence>
<dbReference type="SUPFAM" id="SSF103473">
    <property type="entry name" value="MFS general substrate transporter"/>
    <property type="match status" value="1"/>
</dbReference>
<keyword evidence="3" id="KW-1003">Cell membrane</keyword>
<keyword evidence="4 7" id="KW-0812">Transmembrane</keyword>
<feature type="transmembrane region" description="Helical" evidence="7">
    <location>
        <begin position="200"/>
        <end position="218"/>
    </location>
</feature>
<evidence type="ECO:0000256" key="5">
    <source>
        <dbReference type="ARBA" id="ARBA00022989"/>
    </source>
</evidence>
<dbReference type="Gene3D" id="1.20.1250.20">
    <property type="entry name" value="MFS general substrate transporter like domains"/>
    <property type="match status" value="1"/>
</dbReference>
<feature type="transmembrane region" description="Helical" evidence="7">
    <location>
        <begin position="224"/>
        <end position="243"/>
    </location>
</feature>
<dbReference type="PANTHER" id="PTHR42718:SF46">
    <property type="entry name" value="BLR6921 PROTEIN"/>
    <property type="match status" value="1"/>
</dbReference>
<dbReference type="PANTHER" id="PTHR42718">
    <property type="entry name" value="MAJOR FACILITATOR SUPERFAMILY MULTIDRUG TRANSPORTER MFSC"/>
    <property type="match status" value="1"/>
</dbReference>
<evidence type="ECO:0000313" key="10">
    <source>
        <dbReference type="EMBL" id="XCH76121.1"/>
    </source>
</evidence>
<name>A0AAU8HHP0_9ACTN</name>
<dbReference type="AlphaFoldDB" id="A0AAU8HHP0"/>
<feature type="transmembrane region" description="Helical" evidence="7">
    <location>
        <begin position="160"/>
        <end position="179"/>
    </location>
</feature>
<feature type="transmembrane region" description="Helical" evidence="7">
    <location>
        <begin position="352"/>
        <end position="373"/>
    </location>
</feature>
<organism evidence="10">
    <name type="scientific">Micromonospora sp. CCTCC AA 2012012</name>
    <dbReference type="NCBI Taxonomy" id="3111921"/>
    <lineage>
        <taxon>Bacteria</taxon>
        <taxon>Bacillati</taxon>
        <taxon>Actinomycetota</taxon>
        <taxon>Actinomycetes</taxon>
        <taxon>Micromonosporales</taxon>
        <taxon>Micromonosporaceae</taxon>
        <taxon>Micromonospora</taxon>
    </lineage>
</organism>
<evidence type="ECO:0000259" key="8">
    <source>
        <dbReference type="PROSITE" id="PS50850"/>
    </source>
</evidence>
<accession>A0AAU8HHP0</accession>
<dbReference type="GO" id="GO:0005886">
    <property type="term" value="C:plasma membrane"/>
    <property type="evidence" value="ECO:0007669"/>
    <property type="project" value="UniProtKB-SubCell"/>
</dbReference>
<feature type="transmembrane region" description="Helical" evidence="7">
    <location>
        <begin position="296"/>
        <end position="317"/>
    </location>
</feature>
<feature type="domain" description="Major facilitator superfamily (MFS) profile" evidence="8">
    <location>
        <begin position="8"/>
        <end position="481"/>
    </location>
</feature>